<comment type="caution">
    <text evidence="2">The sequence shown here is derived from an EMBL/GenBank/DDBJ whole genome shotgun (WGS) entry which is preliminary data.</text>
</comment>
<evidence type="ECO:0000259" key="1">
    <source>
        <dbReference type="Pfam" id="PF13358"/>
    </source>
</evidence>
<dbReference type="OrthoDB" id="467852at2"/>
<dbReference type="Pfam" id="PF13358">
    <property type="entry name" value="DDE_3"/>
    <property type="match status" value="1"/>
</dbReference>
<evidence type="ECO:0000313" key="3">
    <source>
        <dbReference type="Proteomes" id="UP000238634"/>
    </source>
</evidence>
<protein>
    <recommendedName>
        <fullName evidence="1">Tc1-like transposase DDE domain-containing protein</fullName>
    </recommendedName>
</protein>
<evidence type="ECO:0000313" key="2">
    <source>
        <dbReference type="EMBL" id="PSB16678.1"/>
    </source>
</evidence>
<reference evidence="2 3" key="1">
    <citation type="submission" date="2018-02" db="EMBL/GenBank/DDBJ databases">
        <authorList>
            <person name="Cohen D.B."/>
            <person name="Kent A.D."/>
        </authorList>
    </citation>
    <scope>NUCLEOTIDE SEQUENCE [LARGE SCALE GENOMIC DNA]</scope>
    <source>
        <strain evidence="2 3">ULC007</strain>
    </source>
</reference>
<gene>
    <name evidence="2" type="ORF">C7B65_20755</name>
</gene>
<dbReference type="Gene3D" id="3.30.420.10">
    <property type="entry name" value="Ribonuclease H-like superfamily/Ribonuclease H"/>
    <property type="match status" value="1"/>
</dbReference>
<organism evidence="2 3">
    <name type="scientific">Phormidesmis priestleyi ULC007</name>
    <dbReference type="NCBI Taxonomy" id="1920490"/>
    <lineage>
        <taxon>Bacteria</taxon>
        <taxon>Bacillati</taxon>
        <taxon>Cyanobacteriota</taxon>
        <taxon>Cyanophyceae</taxon>
        <taxon>Leptolyngbyales</taxon>
        <taxon>Leptolyngbyaceae</taxon>
        <taxon>Phormidesmis</taxon>
    </lineage>
</organism>
<accession>A0A2T1D871</accession>
<dbReference type="EMBL" id="PVWG01000038">
    <property type="protein sequence ID" value="PSB16678.1"/>
    <property type="molecule type" value="Genomic_DNA"/>
</dbReference>
<dbReference type="InterPro" id="IPR038717">
    <property type="entry name" value="Tc1-like_DDE_dom"/>
</dbReference>
<reference evidence="2 3" key="2">
    <citation type="submission" date="2018-03" db="EMBL/GenBank/DDBJ databases">
        <title>The ancient ancestry and fast evolution of plastids.</title>
        <authorList>
            <person name="Moore K.R."/>
            <person name="Magnabosco C."/>
            <person name="Momper L."/>
            <person name="Gold D.A."/>
            <person name="Bosak T."/>
            <person name="Fournier G.P."/>
        </authorList>
    </citation>
    <scope>NUCLEOTIDE SEQUENCE [LARGE SCALE GENOMIC DNA]</scope>
    <source>
        <strain evidence="2 3">ULC007</strain>
    </source>
</reference>
<dbReference type="InterPro" id="IPR036397">
    <property type="entry name" value="RNaseH_sf"/>
</dbReference>
<dbReference type="AlphaFoldDB" id="A0A2T1D871"/>
<keyword evidence="3" id="KW-1185">Reference proteome</keyword>
<sequence length="91" mass="10648">MVMQVDGASYHRSGDLLIPENIRLIFQPPRSPELNPTEHIWEEIREKHFYNRAFETLDAVSNTLCKGLKELMDLPEKISSMTYFPHLQMTT</sequence>
<dbReference type="GO" id="GO:0003676">
    <property type="term" value="F:nucleic acid binding"/>
    <property type="evidence" value="ECO:0007669"/>
    <property type="project" value="InterPro"/>
</dbReference>
<dbReference type="Proteomes" id="UP000238634">
    <property type="component" value="Unassembled WGS sequence"/>
</dbReference>
<name>A0A2T1D871_9CYAN</name>
<proteinExistence type="predicted"/>
<feature type="domain" description="Tc1-like transposase DDE" evidence="1">
    <location>
        <begin position="2"/>
        <end position="60"/>
    </location>
</feature>
<dbReference type="STRING" id="1920490.GCA_001895925_00013"/>